<evidence type="ECO:0000313" key="3">
    <source>
        <dbReference type="Proteomes" id="UP000195514"/>
    </source>
</evidence>
<feature type="binding site" evidence="1">
    <location>
        <position position="197"/>
    </location>
    <ligand>
        <name>Mg(2+)</name>
        <dbReference type="ChEBI" id="CHEBI:18420"/>
        <label>1</label>
    </ligand>
</feature>
<dbReference type="EMBL" id="LT859958">
    <property type="protein sequence ID" value="SMX53464.1"/>
    <property type="molecule type" value="Genomic_DNA"/>
</dbReference>
<dbReference type="Pfam" id="PF03747">
    <property type="entry name" value="ADP_ribosyl_GH"/>
    <property type="match status" value="1"/>
</dbReference>
<feature type="binding site" evidence="1">
    <location>
        <position position="198"/>
    </location>
    <ligand>
        <name>Mg(2+)</name>
        <dbReference type="ChEBI" id="CHEBI:18420"/>
        <label>1</label>
    </ligand>
</feature>
<gene>
    <name evidence="2" type="ORF">CFX1CAM_0398</name>
</gene>
<feature type="binding site" evidence="1">
    <location>
        <position position="403"/>
    </location>
    <ligand>
        <name>Mg(2+)</name>
        <dbReference type="ChEBI" id="CHEBI:18420"/>
        <label>1</label>
    </ligand>
</feature>
<dbReference type="GO" id="GO:0046872">
    <property type="term" value="F:metal ion binding"/>
    <property type="evidence" value="ECO:0007669"/>
    <property type="project" value="UniProtKB-KW"/>
</dbReference>
<dbReference type="Gene3D" id="1.10.4080.10">
    <property type="entry name" value="ADP-ribosylation/Crystallin J1"/>
    <property type="match status" value="1"/>
</dbReference>
<evidence type="ECO:0000313" key="2">
    <source>
        <dbReference type="EMBL" id="SMX53464.1"/>
    </source>
</evidence>
<keyword evidence="1" id="KW-0460">Magnesium</keyword>
<protein>
    <recommendedName>
        <fullName evidence="4">ADP-ribosylation/Crystallin J1</fullName>
    </recommendedName>
</protein>
<dbReference type="RefSeq" id="WP_087861399.1">
    <property type="nucleotide sequence ID" value="NZ_LT859958.1"/>
</dbReference>
<proteinExistence type="predicted"/>
<keyword evidence="1" id="KW-0479">Metal-binding</keyword>
<feature type="binding site" evidence="1">
    <location>
        <position position="405"/>
    </location>
    <ligand>
        <name>Mg(2+)</name>
        <dbReference type="ChEBI" id="CHEBI:18420"/>
        <label>1</label>
    </ligand>
</feature>
<dbReference type="AlphaFoldDB" id="A0A1Y6K1E1"/>
<reference evidence="3" key="1">
    <citation type="submission" date="2017-05" db="EMBL/GenBank/DDBJ databases">
        <authorList>
            <person name="Kirkegaard R."/>
            <person name="Mcilroy J S."/>
        </authorList>
    </citation>
    <scope>NUCLEOTIDE SEQUENCE [LARGE SCALE GENOMIC DNA]</scope>
</reference>
<dbReference type="InterPro" id="IPR005502">
    <property type="entry name" value="Ribosyl_crysJ1"/>
</dbReference>
<dbReference type="Proteomes" id="UP000195514">
    <property type="component" value="Chromosome I"/>
</dbReference>
<keyword evidence="3" id="KW-1185">Reference proteome</keyword>
<sequence>MVKKAWQLEKEFRQTALPVDRRVVPAQWDHVQEYPCGDGLLRWNWNIKVPGSLAVDRFFVGMVQDWGNQGYDVSEAEELLPLGIQLEAEDRMEELRVVSARVMKALCEAPKIPGHPYHSYEHPSSWDDVREALPAASGYQPLSGWRDDIPERIYQGWIGQIAGGSFGTAIEGYTGELIQKVYGDVRGYLIPPETTNDDVVYELLLLDVYERMGKGITSDVLGDEWVQKLPYGVSAEGVALRNLNLGIYPPDSGSFLNPYCDWIGAQMRTMVCGMLAPADPMEAARLAHIDSVISHARNGVYGGMYAAVITSLAFVMDNPREIVVEGARYIPAKSEYAAKLAFCFDVLSNNSDPEKAWAVLDKHFEQYNWIHAYPNLAADLLALWYGDGDFTETMALLAKAGYDVDCNAGLVGNVLGVMREVPEEWSDPLEDLLETYIKGKERLSIRSIADMNARLAKG</sequence>
<name>A0A1Y6K1E1_9CHLR</name>
<evidence type="ECO:0008006" key="4">
    <source>
        <dbReference type="Google" id="ProtNLM"/>
    </source>
</evidence>
<evidence type="ECO:0000256" key="1">
    <source>
        <dbReference type="PIRSR" id="PIRSR605502-1"/>
    </source>
</evidence>
<comment type="cofactor">
    <cofactor evidence="1">
        <name>Mg(2+)</name>
        <dbReference type="ChEBI" id="CHEBI:18420"/>
    </cofactor>
    <text evidence="1">Binds 2 magnesium ions per subunit.</text>
</comment>
<dbReference type="SUPFAM" id="SSF101478">
    <property type="entry name" value="ADP-ribosylglycohydrolase"/>
    <property type="match status" value="1"/>
</dbReference>
<dbReference type="KEGG" id="abat:CFX1CAM_0398"/>
<dbReference type="OrthoDB" id="9761704at2"/>
<accession>A0A1Y6K1E1</accession>
<organism evidence="2 3">
    <name type="scientific">Candidatus Brevifilum fermentans</name>
    <dbReference type="NCBI Taxonomy" id="1986204"/>
    <lineage>
        <taxon>Bacteria</taxon>
        <taxon>Bacillati</taxon>
        <taxon>Chloroflexota</taxon>
        <taxon>Anaerolineae</taxon>
        <taxon>Anaerolineales</taxon>
        <taxon>Anaerolineaceae</taxon>
        <taxon>Candidatus Brevifilum</taxon>
    </lineage>
</organism>
<dbReference type="InterPro" id="IPR036705">
    <property type="entry name" value="Ribosyl_crysJ1_sf"/>
</dbReference>